<keyword evidence="7" id="KW-0469">Meiosis</keyword>
<keyword evidence="9" id="KW-0863">Zinc-finger</keyword>
<evidence type="ECO:0000256" key="9">
    <source>
        <dbReference type="PROSITE-ProRule" id="PRU00047"/>
    </source>
</evidence>
<evidence type="ECO:0000256" key="10">
    <source>
        <dbReference type="RuleBase" id="RU003422"/>
    </source>
</evidence>
<organism evidence="14 15">
    <name type="scientific">Pneumocystis wakefieldiae</name>
    <dbReference type="NCBI Taxonomy" id="38082"/>
    <lineage>
        <taxon>Eukaryota</taxon>
        <taxon>Fungi</taxon>
        <taxon>Dikarya</taxon>
        <taxon>Ascomycota</taxon>
        <taxon>Taphrinomycotina</taxon>
        <taxon>Pneumocystomycetes</taxon>
        <taxon>Pneumocystaceae</taxon>
        <taxon>Pneumocystis</taxon>
    </lineage>
</organism>
<evidence type="ECO:0000313" key="15">
    <source>
        <dbReference type="Proteomes" id="UP000663699"/>
    </source>
</evidence>
<dbReference type="SMART" id="SM00343">
    <property type="entry name" value="ZnF_C2HC"/>
    <property type="match status" value="7"/>
</dbReference>
<dbReference type="GO" id="GO:0042148">
    <property type="term" value="P:DNA strand invasion"/>
    <property type="evidence" value="ECO:0007669"/>
    <property type="project" value="TreeGrafter"/>
</dbReference>
<dbReference type="InterPro" id="IPR027417">
    <property type="entry name" value="P-loop_NTPase"/>
</dbReference>
<evidence type="ECO:0000256" key="3">
    <source>
        <dbReference type="ARBA" id="ARBA00022741"/>
    </source>
</evidence>
<dbReference type="GO" id="GO:0006312">
    <property type="term" value="P:mitotic recombination"/>
    <property type="evidence" value="ECO:0007669"/>
    <property type="project" value="TreeGrafter"/>
</dbReference>
<dbReference type="Pfam" id="PF08423">
    <property type="entry name" value="Rad51"/>
    <property type="match status" value="1"/>
</dbReference>
<dbReference type="Gene3D" id="3.40.50.300">
    <property type="entry name" value="P-loop containing nucleotide triphosphate hydrolases"/>
    <property type="match status" value="1"/>
</dbReference>
<dbReference type="InterPro" id="IPR036875">
    <property type="entry name" value="Znf_CCHC_sf"/>
</dbReference>
<dbReference type="NCBIfam" id="NF003301">
    <property type="entry name" value="PRK04301.1"/>
    <property type="match status" value="1"/>
</dbReference>
<dbReference type="InterPro" id="IPR010995">
    <property type="entry name" value="DNA_repair_Rad51/TF_NusA_a-hlx"/>
</dbReference>
<dbReference type="PROSITE" id="PS50163">
    <property type="entry name" value="RECA_3"/>
    <property type="match status" value="1"/>
</dbReference>
<keyword evidence="9" id="KW-0862">Zinc</keyword>
<reference evidence="14" key="1">
    <citation type="submission" date="2020-06" db="EMBL/GenBank/DDBJ databases">
        <title>Genomes of multiple members of Pneumocystis genus reveal paths to human pathogen Pneumocystis jirovecii.</title>
        <authorList>
            <person name="Cisse O.H."/>
            <person name="Ma L."/>
            <person name="Dekker J."/>
            <person name="Khil P."/>
            <person name="Jo J."/>
            <person name="Brenchley J."/>
            <person name="Blair R."/>
            <person name="Pahar B."/>
            <person name="Chabe M."/>
            <person name="Van Rompay K.A."/>
            <person name="Keesler R."/>
            <person name="Sukura A."/>
            <person name="Hirsch V."/>
            <person name="Kutty G."/>
            <person name="Liu Y."/>
            <person name="Peng L."/>
            <person name="Chen J."/>
            <person name="Song J."/>
            <person name="Weissenbacher-Lang C."/>
            <person name="Xu J."/>
            <person name="Upham N.S."/>
            <person name="Stajich J.E."/>
            <person name="Cuomo C.A."/>
            <person name="Cushion M.T."/>
            <person name="Kovacs J.A."/>
        </authorList>
    </citation>
    <scope>NUCLEOTIDE SEQUENCE</scope>
    <source>
        <strain evidence="14">2A</strain>
    </source>
</reference>
<dbReference type="InterPro" id="IPR003593">
    <property type="entry name" value="AAA+_ATPase"/>
</dbReference>
<dbReference type="PANTHER" id="PTHR22942:SF30">
    <property type="entry name" value="MEIOTIC RECOMBINATION PROTEIN DMC1_LIM15 HOMOLOG"/>
    <property type="match status" value="1"/>
</dbReference>
<dbReference type="SUPFAM" id="SSF47794">
    <property type="entry name" value="Rad51 N-terminal domain-like"/>
    <property type="match status" value="1"/>
</dbReference>
<feature type="domain" description="CCHC-type" evidence="11">
    <location>
        <begin position="109"/>
        <end position="122"/>
    </location>
</feature>
<dbReference type="InterPro" id="IPR011940">
    <property type="entry name" value="Dmc1"/>
</dbReference>
<evidence type="ECO:0000256" key="8">
    <source>
        <dbReference type="ARBA" id="ARBA00023306"/>
    </source>
</evidence>
<dbReference type="AlphaFoldDB" id="A0A899FLW8"/>
<dbReference type="PROSITE" id="PS50158">
    <property type="entry name" value="ZF_CCHC"/>
    <property type="match status" value="7"/>
</dbReference>
<dbReference type="SMART" id="SM00382">
    <property type="entry name" value="AAA"/>
    <property type="match status" value="1"/>
</dbReference>
<keyword evidence="3 10" id="KW-0547">Nucleotide-binding</keyword>
<evidence type="ECO:0000259" key="13">
    <source>
        <dbReference type="PROSITE" id="PS50163"/>
    </source>
</evidence>
<dbReference type="GO" id="GO:0000709">
    <property type="term" value="P:meiotic joint molecule formation"/>
    <property type="evidence" value="ECO:0007669"/>
    <property type="project" value="UniProtKB-ARBA"/>
</dbReference>
<dbReference type="FunFam" id="4.10.60.10:FF:000016">
    <property type="entry name" value="Cellular nucleic acid-binding protein"/>
    <property type="match status" value="1"/>
</dbReference>
<dbReference type="GO" id="GO:0000150">
    <property type="term" value="F:DNA strand exchange activity"/>
    <property type="evidence" value="ECO:0007669"/>
    <property type="project" value="InterPro"/>
</dbReference>
<accession>A0A899FLW8</accession>
<evidence type="ECO:0000256" key="7">
    <source>
        <dbReference type="ARBA" id="ARBA00023254"/>
    </source>
</evidence>
<feature type="domain" description="CCHC-type" evidence="11">
    <location>
        <begin position="26"/>
        <end position="40"/>
    </location>
</feature>
<feature type="domain" description="CCHC-type" evidence="11">
    <location>
        <begin position="50"/>
        <end position="65"/>
    </location>
</feature>
<dbReference type="SUPFAM" id="SSF52540">
    <property type="entry name" value="P-loop containing nucleoside triphosphate hydrolases"/>
    <property type="match status" value="1"/>
</dbReference>
<evidence type="ECO:0000256" key="1">
    <source>
        <dbReference type="ARBA" id="ARBA00004123"/>
    </source>
</evidence>
<comment type="subcellular location">
    <subcellularLocation>
        <location evidence="1">Nucleus</location>
    </subcellularLocation>
</comment>
<keyword evidence="6" id="KW-0539">Nucleus</keyword>
<dbReference type="GO" id="GO:0005524">
    <property type="term" value="F:ATP binding"/>
    <property type="evidence" value="ECO:0007669"/>
    <property type="project" value="UniProtKB-KW"/>
</dbReference>
<dbReference type="NCBIfam" id="TIGR02238">
    <property type="entry name" value="recomb_DMC1"/>
    <property type="match status" value="1"/>
</dbReference>
<dbReference type="Proteomes" id="UP000663699">
    <property type="component" value="Chromosome 4"/>
</dbReference>
<gene>
    <name evidence="14" type="ORF">MERGE_002294</name>
</gene>
<feature type="domain" description="CCHC-type" evidence="11">
    <location>
        <begin position="128"/>
        <end position="144"/>
    </location>
</feature>
<dbReference type="Pfam" id="PF00098">
    <property type="entry name" value="zf-CCHC"/>
    <property type="match status" value="7"/>
</dbReference>
<dbReference type="PANTHER" id="PTHR22942">
    <property type="entry name" value="RECA/RAD51/RADA DNA STRAND-PAIRING FAMILY MEMBER"/>
    <property type="match status" value="1"/>
</dbReference>
<keyword evidence="15" id="KW-1185">Reference proteome</keyword>
<dbReference type="GO" id="GO:0000730">
    <property type="term" value="P:DNA recombinase assembly"/>
    <property type="evidence" value="ECO:0007669"/>
    <property type="project" value="TreeGrafter"/>
</dbReference>
<dbReference type="GO" id="GO:0003697">
    <property type="term" value="F:single-stranded DNA binding"/>
    <property type="evidence" value="ECO:0007669"/>
    <property type="project" value="TreeGrafter"/>
</dbReference>
<dbReference type="Gene3D" id="1.10.150.20">
    <property type="entry name" value="5' to 3' exonuclease, C-terminal subdomain"/>
    <property type="match status" value="1"/>
</dbReference>
<dbReference type="PROSITE" id="PS50162">
    <property type="entry name" value="RECA_2"/>
    <property type="match status" value="1"/>
</dbReference>
<protein>
    <submittedName>
        <fullName evidence="14">Uncharacterized protein</fullName>
    </submittedName>
</protein>
<evidence type="ECO:0000256" key="6">
    <source>
        <dbReference type="ARBA" id="ARBA00023242"/>
    </source>
</evidence>
<feature type="domain" description="RecA family profile 2" evidence="13">
    <location>
        <begin position="448"/>
        <end position="510"/>
    </location>
</feature>
<feature type="domain" description="RecA family profile 1" evidence="12">
    <location>
        <begin position="269"/>
        <end position="441"/>
    </location>
</feature>
<keyword evidence="8" id="KW-0131">Cell cycle</keyword>
<feature type="domain" description="CCHC-type" evidence="11">
    <location>
        <begin position="76"/>
        <end position="90"/>
    </location>
</feature>
<dbReference type="Gene3D" id="4.10.60.10">
    <property type="entry name" value="Zinc finger, CCHC-type"/>
    <property type="match status" value="4"/>
</dbReference>
<dbReference type="GO" id="GO:0000794">
    <property type="term" value="C:condensed nuclear chromosome"/>
    <property type="evidence" value="ECO:0007669"/>
    <property type="project" value="TreeGrafter"/>
</dbReference>
<evidence type="ECO:0000259" key="11">
    <source>
        <dbReference type="PROSITE" id="PS50158"/>
    </source>
</evidence>
<dbReference type="InterPro" id="IPR013632">
    <property type="entry name" value="Rad51_C"/>
</dbReference>
<dbReference type="InterPro" id="IPR020587">
    <property type="entry name" value="RecA_monomer-monomer_interface"/>
</dbReference>
<feature type="domain" description="CCHC-type" evidence="11">
    <location>
        <begin position="6"/>
        <end position="21"/>
    </location>
</feature>
<dbReference type="InterPro" id="IPR001878">
    <property type="entry name" value="Znf_CCHC"/>
</dbReference>
<dbReference type="InterPro" id="IPR020588">
    <property type="entry name" value="RecA_ATP-bd"/>
</dbReference>
<keyword evidence="5" id="KW-0238">DNA-binding</keyword>
<dbReference type="FunFam" id="3.40.50.300:FF:000239">
    <property type="entry name" value="Meiotic recombination protein DMC1"/>
    <property type="match status" value="1"/>
</dbReference>
<keyword evidence="9" id="KW-0479">Metal-binding</keyword>
<proteinExistence type="inferred from homology"/>
<comment type="similarity">
    <text evidence="2">Belongs to the RecA family. DMC1 subfamily.</text>
</comment>
<name>A0A899FLW8_9ASCO</name>
<dbReference type="GO" id="GO:0008270">
    <property type="term" value="F:zinc ion binding"/>
    <property type="evidence" value="ECO:0007669"/>
    <property type="project" value="UniProtKB-KW"/>
</dbReference>
<dbReference type="EMBL" id="CP054535">
    <property type="protein sequence ID" value="QSL64990.1"/>
    <property type="molecule type" value="Genomic_DNA"/>
</dbReference>
<dbReference type="CDD" id="cd19514">
    <property type="entry name" value="DMC1"/>
    <property type="match status" value="1"/>
</dbReference>
<dbReference type="FunFam" id="4.10.60.10:FF:000085">
    <property type="entry name" value="Zinc knuckle nucleic acid binding protein, putative"/>
    <property type="match status" value="1"/>
</dbReference>
<evidence type="ECO:0000313" key="14">
    <source>
        <dbReference type="EMBL" id="QSL64990.1"/>
    </source>
</evidence>
<dbReference type="OrthoDB" id="10251254at2759"/>
<feature type="domain" description="CCHC-type" evidence="11">
    <location>
        <begin position="152"/>
        <end position="165"/>
    </location>
</feature>
<dbReference type="GO" id="GO:0003690">
    <property type="term" value="F:double-stranded DNA binding"/>
    <property type="evidence" value="ECO:0007669"/>
    <property type="project" value="TreeGrafter"/>
</dbReference>
<evidence type="ECO:0000256" key="2">
    <source>
        <dbReference type="ARBA" id="ARBA00008897"/>
    </source>
</evidence>
<keyword evidence="4 10" id="KW-0067">ATP-binding</keyword>
<dbReference type="GO" id="GO:0070192">
    <property type="term" value="P:chromosome organization involved in meiotic cell cycle"/>
    <property type="evidence" value="ECO:0007669"/>
    <property type="project" value="TreeGrafter"/>
</dbReference>
<evidence type="ECO:0000259" key="12">
    <source>
        <dbReference type="PROSITE" id="PS50162"/>
    </source>
</evidence>
<dbReference type="SUPFAM" id="SSF57756">
    <property type="entry name" value="Retrovirus zinc finger-like domains"/>
    <property type="match status" value="4"/>
</dbReference>
<sequence length="510" mass="56267">MTRRSCYKCGDLGHFADSCSKTDRLCYNCKQPGHESSTCPFPRTAERMQCYYCQSIGHIQADCPSFRSNPIGSGGRCYTCGIIGHLARDCHGIPTLSSFHFVSTRSQTCFKCGGPNHFARDCQALSVKCYACGKYGHISSICENASQSSKSCYRCGNLKHLAKDCTIIMQNNDDRDSNDNISSPKNVVSQTALGHKSVDEEEQQYIDSDELQSHGIGVADIQKLKSAGYCTVMSIQMATRRNLSKIKGFSEAKPPPFQTAMEVSSFRRRVNYISTGSKQFDAMLGGGIQSMSITEVFGEFRCGKTQISHTMCVTCQLPKEMGGAEGKAAYLDTEGTFRPDRIKSIAARFGVDAEQAMNNILVGRAFNSEHQMDLINKMCTIFSEDGRYRLLIVDSIMALFRVDYSGRGELSERQQKLNIMLSRLTRIAEEYNIAVFLTNQVQADPGATLMFASNDRKPVGGHVLAHASATRILLRKGRGEERVAKIQDSPDMPEGECVYTIKAGGIDDSS</sequence>
<evidence type="ECO:0000256" key="4">
    <source>
        <dbReference type="ARBA" id="ARBA00022840"/>
    </source>
</evidence>
<dbReference type="GO" id="GO:0140664">
    <property type="term" value="F:ATP-dependent DNA damage sensor activity"/>
    <property type="evidence" value="ECO:0007669"/>
    <property type="project" value="InterPro"/>
</dbReference>
<evidence type="ECO:0000256" key="5">
    <source>
        <dbReference type="ARBA" id="ARBA00023125"/>
    </source>
</evidence>